<proteinExistence type="predicted"/>
<name>A0A397VKI3_9GLOM</name>
<organism evidence="1 2">
    <name type="scientific">Gigaspora rosea</name>
    <dbReference type="NCBI Taxonomy" id="44941"/>
    <lineage>
        <taxon>Eukaryota</taxon>
        <taxon>Fungi</taxon>
        <taxon>Fungi incertae sedis</taxon>
        <taxon>Mucoromycota</taxon>
        <taxon>Glomeromycotina</taxon>
        <taxon>Glomeromycetes</taxon>
        <taxon>Diversisporales</taxon>
        <taxon>Gigasporaceae</taxon>
        <taxon>Gigaspora</taxon>
    </lineage>
</organism>
<reference evidence="1 2" key="1">
    <citation type="submission" date="2018-06" db="EMBL/GenBank/DDBJ databases">
        <title>Comparative genomics reveals the genomic features of Rhizophagus irregularis, R. cerebriforme, R. diaphanum and Gigaspora rosea, and their symbiotic lifestyle signature.</title>
        <authorList>
            <person name="Morin E."/>
            <person name="San Clemente H."/>
            <person name="Chen E.C.H."/>
            <person name="De La Providencia I."/>
            <person name="Hainaut M."/>
            <person name="Kuo A."/>
            <person name="Kohler A."/>
            <person name="Murat C."/>
            <person name="Tang N."/>
            <person name="Roy S."/>
            <person name="Loubradou J."/>
            <person name="Henrissat B."/>
            <person name="Grigoriev I.V."/>
            <person name="Corradi N."/>
            <person name="Roux C."/>
            <person name="Martin F.M."/>
        </authorList>
    </citation>
    <scope>NUCLEOTIDE SEQUENCE [LARGE SCALE GENOMIC DNA]</scope>
    <source>
        <strain evidence="1 2">DAOM 194757</strain>
    </source>
</reference>
<sequence>MCDEFNHYWIFSNDGNERFHGFRRLKKIMKNFIFAFILFALLLTVNAAPFQLNKRAITFSACPPERAPNAEAIDVKMTGPDPPKSGDSDTFDVSGTLTKHDITSGKTSVGIAYADLTGNPIGDPFVQQFTKDIKAGSPFSESGLSVTAPDNLPDSYAIAVVVADDATKEAVYGCAFALVGA</sequence>
<gene>
    <name evidence="1" type="ORF">C2G38_2181231</name>
</gene>
<evidence type="ECO:0000313" key="1">
    <source>
        <dbReference type="EMBL" id="RIB19676.1"/>
    </source>
</evidence>
<dbReference type="OrthoDB" id="2392981at2759"/>
<protein>
    <recommendedName>
        <fullName evidence="3">MD-2-related lipid-recognition domain-containing protein</fullName>
    </recommendedName>
</protein>
<keyword evidence="2" id="KW-1185">Reference proteome</keyword>
<dbReference type="Proteomes" id="UP000266673">
    <property type="component" value="Unassembled WGS sequence"/>
</dbReference>
<accession>A0A397VKI3</accession>
<dbReference type="AlphaFoldDB" id="A0A397VKI3"/>
<dbReference type="EMBL" id="QKWP01000460">
    <property type="protein sequence ID" value="RIB19676.1"/>
    <property type="molecule type" value="Genomic_DNA"/>
</dbReference>
<evidence type="ECO:0008006" key="3">
    <source>
        <dbReference type="Google" id="ProtNLM"/>
    </source>
</evidence>
<comment type="caution">
    <text evidence="1">The sequence shown here is derived from an EMBL/GenBank/DDBJ whole genome shotgun (WGS) entry which is preliminary data.</text>
</comment>
<evidence type="ECO:0000313" key="2">
    <source>
        <dbReference type="Proteomes" id="UP000266673"/>
    </source>
</evidence>